<proteinExistence type="predicted"/>
<dbReference type="AlphaFoldDB" id="A0A238KK93"/>
<evidence type="ECO:0000313" key="2">
    <source>
        <dbReference type="Proteomes" id="UP000203464"/>
    </source>
</evidence>
<protein>
    <submittedName>
        <fullName evidence="1">Uncharacterized protein</fullName>
    </submittedName>
</protein>
<dbReference type="Proteomes" id="UP000203464">
    <property type="component" value="Unassembled WGS sequence"/>
</dbReference>
<name>A0A238KK93_9RHOB</name>
<dbReference type="EMBL" id="FXYD01000004">
    <property type="protein sequence ID" value="SMX42486.1"/>
    <property type="molecule type" value="Genomic_DNA"/>
</dbReference>
<keyword evidence="2" id="KW-1185">Reference proteome</keyword>
<sequence length="124" mass="13534">MGMGASRFMLTYDSEDPNPGYGHLIVRVTSLGVIDEEMNALEAYALSAVPQGEFRVKRLAFGPGGGAPIARLSDTSENIVAPRHDWRERELVLRPVYAKDRAQDAGISRSDITQTLQFAVEGLA</sequence>
<organism evidence="1 2">
    <name type="scientific">Octadecabacter ascidiaceicola</name>
    <dbReference type="NCBI Taxonomy" id="1655543"/>
    <lineage>
        <taxon>Bacteria</taxon>
        <taxon>Pseudomonadati</taxon>
        <taxon>Pseudomonadota</taxon>
        <taxon>Alphaproteobacteria</taxon>
        <taxon>Rhodobacterales</taxon>
        <taxon>Roseobacteraceae</taxon>
        <taxon>Octadecabacter</taxon>
    </lineage>
</organism>
<accession>A0A238KK93</accession>
<reference evidence="2" key="1">
    <citation type="submission" date="2017-05" db="EMBL/GenBank/DDBJ databases">
        <authorList>
            <person name="Rodrigo-Torres L."/>
            <person name="Arahal R. D."/>
            <person name="Lucena T."/>
        </authorList>
    </citation>
    <scope>NUCLEOTIDE SEQUENCE [LARGE SCALE GENOMIC DNA]</scope>
    <source>
        <strain evidence="2">CECT 8868</strain>
    </source>
</reference>
<evidence type="ECO:0000313" key="1">
    <source>
        <dbReference type="EMBL" id="SMX42486.1"/>
    </source>
</evidence>
<gene>
    <name evidence="1" type="ORF">OCA8868_02755</name>
</gene>